<evidence type="ECO:0000313" key="2">
    <source>
        <dbReference type="Proteomes" id="UP000541185"/>
    </source>
</evidence>
<accession>A0A848GWJ7</accession>
<dbReference type="RefSeq" id="WP_169416704.1">
    <property type="nucleotide sequence ID" value="NZ_JABBFX010000001.1"/>
</dbReference>
<dbReference type="Proteomes" id="UP000541185">
    <property type="component" value="Unassembled WGS sequence"/>
</dbReference>
<protein>
    <submittedName>
        <fullName evidence="1">Uncharacterized protein</fullName>
    </submittedName>
</protein>
<proteinExistence type="predicted"/>
<gene>
    <name evidence="1" type="ORF">HHL11_01970</name>
</gene>
<organism evidence="1 2">
    <name type="scientific">Ramlibacter agri</name>
    <dbReference type="NCBI Taxonomy" id="2728837"/>
    <lineage>
        <taxon>Bacteria</taxon>
        <taxon>Pseudomonadati</taxon>
        <taxon>Pseudomonadota</taxon>
        <taxon>Betaproteobacteria</taxon>
        <taxon>Burkholderiales</taxon>
        <taxon>Comamonadaceae</taxon>
        <taxon>Ramlibacter</taxon>
    </lineage>
</organism>
<reference evidence="1 2" key="1">
    <citation type="submission" date="2020-04" db="EMBL/GenBank/DDBJ databases">
        <title>Ramlibacter sp. G-1-2-2 isolated from soil.</title>
        <authorList>
            <person name="Dahal R.H."/>
        </authorList>
    </citation>
    <scope>NUCLEOTIDE SEQUENCE [LARGE SCALE GENOMIC DNA]</scope>
    <source>
        <strain evidence="1 2">G-1-2-2</strain>
    </source>
</reference>
<evidence type="ECO:0000313" key="1">
    <source>
        <dbReference type="EMBL" id="NML42497.1"/>
    </source>
</evidence>
<dbReference type="EMBL" id="JABBFX010000001">
    <property type="protein sequence ID" value="NML42497.1"/>
    <property type="molecule type" value="Genomic_DNA"/>
</dbReference>
<name>A0A848GWJ7_9BURK</name>
<comment type="caution">
    <text evidence="1">The sequence shown here is derived from an EMBL/GenBank/DDBJ whole genome shotgun (WGS) entry which is preliminary data.</text>
</comment>
<sequence length="342" mass="37780">MLEALHGAAPEHRLQWQPPFLPSACGRVAAAFRFDDEPEGEWLQMEAQAAIGLGRIPSVQVRICIPIPQLQAQAGFGVANDASRLGLAAVHFDAPAPALVVQQVAVFAGFHDEAVQRETTLNMLAAVFATVRACLELARAAEGNKPDELESFATCVISRMIRWDVAMLVPDSPAFRHMLEAAARPDDEADRSLVDRWLRAGVARDPAEERDFQHPFFDLEQRCRWILRDAMPNPPSAAPQRQLQLLERALSDRPEPWNGMVIAVDDIRGAFALGLDLEIAQVTPSQAEQLRRHFPMLHPAGQPLPALPPQDYWLTKPSHPQLLPHGLQGLAIASPRTRAPLR</sequence>
<dbReference type="AlphaFoldDB" id="A0A848GWJ7"/>
<keyword evidence="2" id="KW-1185">Reference proteome</keyword>